<proteinExistence type="predicted"/>
<accession>A0A4U1IH49</accession>
<organism evidence="3 4">
    <name type="scientific">Polyangium fumosum</name>
    <dbReference type="NCBI Taxonomy" id="889272"/>
    <lineage>
        <taxon>Bacteria</taxon>
        <taxon>Pseudomonadati</taxon>
        <taxon>Myxococcota</taxon>
        <taxon>Polyangia</taxon>
        <taxon>Polyangiales</taxon>
        <taxon>Polyangiaceae</taxon>
        <taxon>Polyangium</taxon>
    </lineage>
</organism>
<evidence type="ECO:0000313" key="4">
    <source>
        <dbReference type="Proteomes" id="UP000309215"/>
    </source>
</evidence>
<dbReference type="OrthoDB" id="5511256at2"/>
<keyword evidence="1" id="KW-1133">Transmembrane helix</keyword>
<feature type="transmembrane region" description="Helical" evidence="1">
    <location>
        <begin position="272"/>
        <end position="292"/>
    </location>
</feature>
<sequence>MRSGTQKGAALLTAIALSTTMTAARAEEPTSAHELDPVERAEVLFTRAMELSAEGRETEACPMLEESLRLDAAMGTRYRLAECYEKTNRREAACRLYTEVAREAQRAGMSERESRARLRGEALSAMLARLVVWVPKEVAETPELEVTIDGRPLDREAWTGDPLPVDLGEHVLEAMAPGRKPYRRVVPVHDTSVPIELSVPTLRAQNEAPKTRRAEVTIPSTNRSTETEAPSVRATVALVLGLGGAGALLASAGIAAAALATGGLSEPARGTSAVGIGIGGASLVAAGVLWLVTPPAKARREGGAAMAIVPTVGPLGGGASLLGRF</sequence>
<dbReference type="EMBL" id="SSMQ01000127">
    <property type="protein sequence ID" value="TKC93051.1"/>
    <property type="molecule type" value="Genomic_DNA"/>
</dbReference>
<keyword evidence="1" id="KW-0812">Transmembrane</keyword>
<dbReference type="AlphaFoldDB" id="A0A4U1IH49"/>
<evidence type="ECO:0000256" key="2">
    <source>
        <dbReference type="SAM" id="SignalP"/>
    </source>
</evidence>
<keyword evidence="1" id="KW-0472">Membrane</keyword>
<dbReference type="SUPFAM" id="SSF48452">
    <property type="entry name" value="TPR-like"/>
    <property type="match status" value="1"/>
</dbReference>
<dbReference type="Proteomes" id="UP000309215">
    <property type="component" value="Unassembled WGS sequence"/>
</dbReference>
<feature type="chain" id="PRO_5020992162" description="PEGA domain-containing protein" evidence="2">
    <location>
        <begin position="27"/>
        <end position="325"/>
    </location>
</feature>
<comment type="caution">
    <text evidence="3">The sequence shown here is derived from an EMBL/GenBank/DDBJ whole genome shotgun (WGS) entry which is preliminary data.</text>
</comment>
<reference evidence="3 4" key="1">
    <citation type="submission" date="2019-04" db="EMBL/GenBank/DDBJ databases">
        <authorList>
            <person name="Li Y."/>
            <person name="Wang J."/>
        </authorList>
    </citation>
    <scope>NUCLEOTIDE SEQUENCE [LARGE SCALE GENOMIC DNA]</scope>
    <source>
        <strain evidence="3 4">DSM 14668</strain>
    </source>
</reference>
<keyword evidence="2" id="KW-0732">Signal</keyword>
<dbReference type="InterPro" id="IPR011990">
    <property type="entry name" value="TPR-like_helical_dom_sf"/>
</dbReference>
<protein>
    <recommendedName>
        <fullName evidence="5">PEGA domain-containing protein</fullName>
    </recommendedName>
</protein>
<evidence type="ECO:0000313" key="3">
    <source>
        <dbReference type="EMBL" id="TKC93051.1"/>
    </source>
</evidence>
<keyword evidence="4" id="KW-1185">Reference proteome</keyword>
<feature type="transmembrane region" description="Helical" evidence="1">
    <location>
        <begin position="236"/>
        <end position="260"/>
    </location>
</feature>
<dbReference type="RefSeq" id="WP_136936268.1">
    <property type="nucleotide sequence ID" value="NZ_SSMQ01000127.1"/>
</dbReference>
<evidence type="ECO:0008006" key="5">
    <source>
        <dbReference type="Google" id="ProtNLM"/>
    </source>
</evidence>
<name>A0A4U1IH49_9BACT</name>
<dbReference type="Gene3D" id="1.25.40.10">
    <property type="entry name" value="Tetratricopeptide repeat domain"/>
    <property type="match status" value="1"/>
</dbReference>
<evidence type="ECO:0000256" key="1">
    <source>
        <dbReference type="SAM" id="Phobius"/>
    </source>
</evidence>
<gene>
    <name evidence="3" type="ORF">E8A74_49850</name>
</gene>
<feature type="signal peptide" evidence="2">
    <location>
        <begin position="1"/>
        <end position="26"/>
    </location>
</feature>